<feature type="domain" description="Flagellar protein FlgJ N-terminal" evidence="2">
    <location>
        <begin position="52"/>
        <end position="87"/>
    </location>
</feature>
<dbReference type="AlphaFoldDB" id="A0A6L5Z5D8"/>
<keyword evidence="3" id="KW-0966">Cell projection</keyword>
<organism evidence="3 4">
    <name type="scientific">Halovulum marinum</name>
    <dbReference type="NCBI Taxonomy" id="2662447"/>
    <lineage>
        <taxon>Bacteria</taxon>
        <taxon>Pseudomonadati</taxon>
        <taxon>Pseudomonadota</taxon>
        <taxon>Alphaproteobacteria</taxon>
        <taxon>Rhodobacterales</taxon>
        <taxon>Paracoccaceae</taxon>
        <taxon>Halovulum</taxon>
    </lineage>
</organism>
<proteinExistence type="predicted"/>
<comment type="caution">
    <text evidence="3">The sequence shown here is derived from an EMBL/GenBank/DDBJ whole genome shotgun (WGS) entry which is preliminary data.</text>
</comment>
<evidence type="ECO:0000256" key="1">
    <source>
        <dbReference type="SAM" id="MobiDB-lite"/>
    </source>
</evidence>
<keyword evidence="4" id="KW-1185">Reference proteome</keyword>
<keyword evidence="3" id="KW-0969">Cilium</keyword>
<name>A0A6L5Z5D8_9RHOB</name>
<protein>
    <submittedName>
        <fullName evidence="3">Flagellar biosynthesis protein FlgJ</fullName>
    </submittedName>
</protein>
<dbReference type="EMBL" id="WIND01000026">
    <property type="protein sequence ID" value="MSU91788.1"/>
    <property type="molecule type" value="Genomic_DNA"/>
</dbReference>
<dbReference type="Pfam" id="PF10135">
    <property type="entry name" value="Rod-binding"/>
    <property type="match status" value="1"/>
</dbReference>
<evidence type="ECO:0000313" key="4">
    <source>
        <dbReference type="Proteomes" id="UP000474957"/>
    </source>
</evidence>
<keyword evidence="3" id="KW-0282">Flagellum</keyword>
<dbReference type="Proteomes" id="UP000474957">
    <property type="component" value="Unassembled WGS sequence"/>
</dbReference>
<accession>A0A6L5Z5D8</accession>
<evidence type="ECO:0000313" key="3">
    <source>
        <dbReference type="EMBL" id="MSU91788.1"/>
    </source>
</evidence>
<reference evidence="3 4" key="1">
    <citation type="submission" date="2019-10" db="EMBL/GenBank/DDBJ databases">
        <title>Cognatihalovulum marinum gen. nov. sp. nov., a new member of the family Rhodobacteraceae isolated from deep seawater of the Northwest Indian Ocean.</title>
        <authorList>
            <person name="Ruan C."/>
            <person name="Wang J."/>
            <person name="Zheng X."/>
            <person name="Song L."/>
            <person name="Zhu Y."/>
            <person name="Huang Y."/>
            <person name="Lu Z."/>
            <person name="Du W."/>
            <person name="Huang L."/>
            <person name="Dai X."/>
        </authorList>
    </citation>
    <scope>NUCLEOTIDE SEQUENCE [LARGE SCALE GENOMIC DNA]</scope>
    <source>
        <strain evidence="3 4">2CG4</strain>
    </source>
</reference>
<gene>
    <name evidence="3" type="ORF">GE300_19615</name>
</gene>
<dbReference type="InterPro" id="IPR019301">
    <property type="entry name" value="Flagellar_prot_FlgJ_N"/>
</dbReference>
<evidence type="ECO:0000259" key="2">
    <source>
        <dbReference type="Pfam" id="PF10135"/>
    </source>
</evidence>
<feature type="region of interest" description="Disordered" evidence="1">
    <location>
        <begin position="1"/>
        <end position="21"/>
    </location>
</feature>
<sequence length="99" mass="9949">MMAISISTAIPPDPADLGNRQQALRRSAVALEESFLGEMLRLSGVARPPDTGGGGAGEDAFAGFLADAYAAELAGAGGVGLAEQIYRALLARESSDGAA</sequence>